<sequence>MAQKLFVKGREGFGTGTVTTGSGTFKARLLTLATTANLVKAITACTGAASPITLTVGSTTGWANGNYVLVRGITGNTCANGVWVIANLTGTTFDLQTVPRIGGAQLASTGNGAATVTNATVTNLSLSSASTDLSAAAGGSTDQTLTSVGITNGIFTSANPSWASVAANTVIDAIAVFQSAPTDRLVYITDGKIQVRVDAAASTSATTLFVEPLYAPIPNSSTIPLSNGVVATLTAGANAGDTSLTVSALSAGVAIGHTGDVAFTNGGLPVTLGSQPTTFNYTVDATNGWFLL</sequence>
<protein>
    <submittedName>
        <fullName evidence="1">Uncharacterized protein</fullName>
    </submittedName>
</protein>
<dbReference type="Proteomes" id="UP000521676">
    <property type="component" value="Unassembled WGS sequence"/>
</dbReference>
<proteinExistence type="predicted"/>
<reference evidence="1 3" key="1">
    <citation type="submission" date="2020-06" db="EMBL/GenBank/DDBJ databases">
        <title>Anoxygenic phototrophic Chloroflexota member uses a Type I reaction center.</title>
        <authorList>
            <person name="Tsuji J.M."/>
            <person name="Shaw N.A."/>
            <person name="Nagashima S."/>
            <person name="Venkiteswaran J."/>
            <person name="Schiff S.L."/>
            <person name="Hanada S."/>
            <person name="Tank M."/>
            <person name="Neufeld J.D."/>
        </authorList>
    </citation>
    <scope>NUCLEOTIDE SEQUENCE [LARGE SCALE GENOMIC DNA]</scope>
    <source>
        <strain evidence="1">L227-S17</strain>
    </source>
</reference>
<evidence type="ECO:0000313" key="3">
    <source>
        <dbReference type="Proteomes" id="UP000521676"/>
    </source>
</evidence>
<accession>A0A8T7LWX2</accession>
<dbReference type="AlphaFoldDB" id="A0A8T7LWX2"/>
<dbReference type="Proteomes" id="UP001431572">
    <property type="component" value="Chromosome 1"/>
</dbReference>
<dbReference type="RefSeq" id="WP_341467717.1">
    <property type="nucleotide sequence ID" value="NZ_CP128399.1"/>
</dbReference>
<evidence type="ECO:0000313" key="4">
    <source>
        <dbReference type="Proteomes" id="UP001431572"/>
    </source>
</evidence>
<evidence type="ECO:0000313" key="2">
    <source>
        <dbReference type="EMBL" id="WJW65832.1"/>
    </source>
</evidence>
<keyword evidence="4" id="KW-1185">Reference proteome</keyword>
<dbReference type="EMBL" id="CP128399">
    <property type="protein sequence ID" value="WJW65832.1"/>
    <property type="molecule type" value="Genomic_DNA"/>
</dbReference>
<evidence type="ECO:0000313" key="1">
    <source>
        <dbReference type="EMBL" id="NWJ46464.1"/>
    </source>
</evidence>
<dbReference type="EMBL" id="JACATZ010000001">
    <property type="protein sequence ID" value="NWJ46464.1"/>
    <property type="molecule type" value="Genomic_DNA"/>
</dbReference>
<gene>
    <name evidence="1" type="ORF">HXX08_11345</name>
    <name evidence="2" type="ORF">OZ401_001611</name>
</gene>
<organism evidence="1 3">
    <name type="scientific">Candidatus Chlorohelix allophototropha</name>
    <dbReference type="NCBI Taxonomy" id="3003348"/>
    <lineage>
        <taxon>Bacteria</taxon>
        <taxon>Bacillati</taxon>
        <taxon>Chloroflexota</taxon>
        <taxon>Chloroflexia</taxon>
        <taxon>Candidatus Chloroheliales</taxon>
        <taxon>Candidatus Chloroheliaceae</taxon>
        <taxon>Candidatus Chlorohelix</taxon>
    </lineage>
</organism>
<reference evidence="2" key="2">
    <citation type="journal article" date="2024" name="Nature">
        <title>Anoxygenic phototroph of the Chloroflexota uses a type I reaction centre.</title>
        <authorList>
            <person name="Tsuji J.M."/>
            <person name="Shaw N.A."/>
            <person name="Nagashima S."/>
            <person name="Venkiteswaran J.J."/>
            <person name="Schiff S.L."/>
            <person name="Watanabe T."/>
            <person name="Fukui M."/>
            <person name="Hanada S."/>
            <person name="Tank M."/>
            <person name="Neufeld J.D."/>
        </authorList>
    </citation>
    <scope>NUCLEOTIDE SEQUENCE</scope>
    <source>
        <strain evidence="2">L227-S17</strain>
    </source>
</reference>
<name>A0A8T7LWX2_9CHLR</name>